<keyword evidence="2" id="KW-1133">Transmembrane helix</keyword>
<sequence>MNAASQRRLTPALGVIALLLGALWLSLLAGLGGGVHWNAPRATALSPAAGKHAGLPTPLPLAEFAPVWQQSLFSPDRKPEAHAASGGSSLGDLALTGIILTPQLHMALLHDKNGNRELRLREGQALPDGSLSLVEVKPRSVVIDSAQGRTELKLPAGAPIDAATAASTAAAPQPPAMPQGEVEGAATVQRVQSLSQDSSHPASPRATPQYSPQQIDRLRKLKAAILRRRAASQAANPEGAH</sequence>
<reference evidence="3 4" key="1">
    <citation type="submission" date="2024-06" db="EMBL/GenBank/DDBJ databases">
        <authorList>
            <person name="Woo H."/>
        </authorList>
    </citation>
    <scope>NUCLEOTIDE SEQUENCE [LARGE SCALE GENOMIC DNA]</scope>
    <source>
        <strain evidence="3 4">S2-g</strain>
    </source>
</reference>
<evidence type="ECO:0000313" key="4">
    <source>
        <dbReference type="Proteomes" id="UP001556170"/>
    </source>
</evidence>
<dbReference type="EMBL" id="JBFOHL010000008">
    <property type="protein sequence ID" value="MEW9624652.1"/>
    <property type="molecule type" value="Genomic_DNA"/>
</dbReference>
<name>A0ABV3QPX5_9GAMM</name>
<evidence type="ECO:0000256" key="1">
    <source>
        <dbReference type="SAM" id="MobiDB-lite"/>
    </source>
</evidence>
<dbReference type="RefSeq" id="WP_367844958.1">
    <property type="nucleotide sequence ID" value="NZ_JBFOHL010000008.1"/>
</dbReference>
<feature type="region of interest" description="Disordered" evidence="1">
    <location>
        <begin position="165"/>
        <end position="216"/>
    </location>
</feature>
<protein>
    <recommendedName>
        <fullName evidence="5">General secretion pathway protein GspN</fullName>
    </recommendedName>
</protein>
<comment type="caution">
    <text evidence="3">The sequence shown here is derived from an EMBL/GenBank/DDBJ whole genome shotgun (WGS) entry which is preliminary data.</text>
</comment>
<proteinExistence type="predicted"/>
<accession>A0ABV3QPX5</accession>
<evidence type="ECO:0008006" key="5">
    <source>
        <dbReference type="Google" id="ProtNLM"/>
    </source>
</evidence>
<gene>
    <name evidence="3" type="ORF">ABQJ56_10460</name>
</gene>
<keyword evidence="2" id="KW-0812">Transmembrane</keyword>
<dbReference type="Proteomes" id="UP001556170">
    <property type="component" value="Unassembled WGS sequence"/>
</dbReference>
<evidence type="ECO:0000313" key="3">
    <source>
        <dbReference type="EMBL" id="MEW9624652.1"/>
    </source>
</evidence>
<keyword evidence="2" id="KW-0472">Membrane</keyword>
<evidence type="ECO:0000256" key="2">
    <source>
        <dbReference type="SAM" id="Phobius"/>
    </source>
</evidence>
<keyword evidence="4" id="KW-1185">Reference proteome</keyword>
<feature type="compositionally biased region" description="Polar residues" evidence="1">
    <location>
        <begin position="189"/>
        <end position="214"/>
    </location>
</feature>
<organism evidence="3 4">
    <name type="scientific">Rhodanobacter geophilus</name>
    <dbReference type="NCBI Taxonomy" id="3162488"/>
    <lineage>
        <taxon>Bacteria</taxon>
        <taxon>Pseudomonadati</taxon>
        <taxon>Pseudomonadota</taxon>
        <taxon>Gammaproteobacteria</taxon>
        <taxon>Lysobacterales</taxon>
        <taxon>Rhodanobacteraceae</taxon>
        <taxon>Rhodanobacter</taxon>
    </lineage>
</organism>
<feature type="transmembrane region" description="Helical" evidence="2">
    <location>
        <begin position="12"/>
        <end position="37"/>
    </location>
</feature>